<evidence type="ECO:0000256" key="7">
    <source>
        <dbReference type="SAM" id="Phobius"/>
    </source>
</evidence>
<comment type="similarity">
    <text evidence="2">Belongs to the cytochrome P450 family.</text>
</comment>
<dbReference type="AlphaFoldDB" id="A0A9P8CCG1"/>
<dbReference type="EMBL" id="MU254183">
    <property type="protein sequence ID" value="KAG9241617.1"/>
    <property type="molecule type" value="Genomic_DNA"/>
</dbReference>
<feature type="binding site" description="axial binding residue" evidence="6">
    <location>
        <position position="544"/>
    </location>
    <ligand>
        <name>heme</name>
        <dbReference type="ChEBI" id="CHEBI:30413"/>
    </ligand>
    <ligandPart>
        <name>Fe</name>
        <dbReference type="ChEBI" id="CHEBI:18248"/>
    </ligandPart>
</feature>
<feature type="transmembrane region" description="Helical" evidence="7">
    <location>
        <begin position="20"/>
        <end position="39"/>
    </location>
</feature>
<evidence type="ECO:0000256" key="2">
    <source>
        <dbReference type="ARBA" id="ARBA00010617"/>
    </source>
</evidence>
<dbReference type="InterPro" id="IPR001128">
    <property type="entry name" value="Cyt_P450"/>
</dbReference>
<evidence type="ECO:0000256" key="3">
    <source>
        <dbReference type="ARBA" id="ARBA00022617"/>
    </source>
</evidence>
<name>A0A9P8CCG1_9HELO</name>
<dbReference type="InterPro" id="IPR050529">
    <property type="entry name" value="CYP450_sterol_14alpha_dmase"/>
</dbReference>
<dbReference type="GO" id="GO:0005506">
    <property type="term" value="F:iron ion binding"/>
    <property type="evidence" value="ECO:0007669"/>
    <property type="project" value="InterPro"/>
</dbReference>
<dbReference type="PANTHER" id="PTHR24304:SF2">
    <property type="entry name" value="24-HYDROXYCHOLESTEROL 7-ALPHA-HYDROXYLASE"/>
    <property type="match status" value="1"/>
</dbReference>
<dbReference type="GO" id="GO:0020037">
    <property type="term" value="F:heme binding"/>
    <property type="evidence" value="ECO:0007669"/>
    <property type="project" value="InterPro"/>
</dbReference>
<feature type="transmembrane region" description="Helical" evidence="7">
    <location>
        <begin position="51"/>
        <end position="72"/>
    </location>
</feature>
<dbReference type="Gene3D" id="1.10.630.10">
    <property type="entry name" value="Cytochrome P450"/>
    <property type="match status" value="1"/>
</dbReference>
<organism evidence="8 9">
    <name type="scientific">Calycina marina</name>
    <dbReference type="NCBI Taxonomy" id="1763456"/>
    <lineage>
        <taxon>Eukaryota</taxon>
        <taxon>Fungi</taxon>
        <taxon>Dikarya</taxon>
        <taxon>Ascomycota</taxon>
        <taxon>Pezizomycotina</taxon>
        <taxon>Leotiomycetes</taxon>
        <taxon>Helotiales</taxon>
        <taxon>Pezizellaceae</taxon>
        <taxon>Calycina</taxon>
    </lineage>
</organism>
<keyword evidence="7" id="KW-0472">Membrane</keyword>
<comment type="cofactor">
    <cofactor evidence="1 6">
        <name>heme</name>
        <dbReference type="ChEBI" id="CHEBI:30413"/>
    </cofactor>
</comment>
<keyword evidence="3 6" id="KW-0349">Heme</keyword>
<evidence type="ECO:0000256" key="6">
    <source>
        <dbReference type="PIRSR" id="PIRSR602403-1"/>
    </source>
</evidence>
<keyword evidence="7" id="KW-1133">Transmembrane helix</keyword>
<keyword evidence="5 6" id="KW-0408">Iron</keyword>
<evidence type="ECO:0000256" key="4">
    <source>
        <dbReference type="ARBA" id="ARBA00022723"/>
    </source>
</evidence>
<dbReference type="Pfam" id="PF00067">
    <property type="entry name" value="p450"/>
    <property type="match status" value="1"/>
</dbReference>
<dbReference type="Proteomes" id="UP000887226">
    <property type="component" value="Unassembled WGS sequence"/>
</dbReference>
<accession>A0A9P8CCG1</accession>
<dbReference type="PRINTS" id="PR00465">
    <property type="entry name" value="EP450IV"/>
</dbReference>
<dbReference type="GO" id="GO:0016705">
    <property type="term" value="F:oxidoreductase activity, acting on paired donors, with incorporation or reduction of molecular oxygen"/>
    <property type="evidence" value="ECO:0007669"/>
    <property type="project" value="InterPro"/>
</dbReference>
<dbReference type="SUPFAM" id="SSF48264">
    <property type="entry name" value="Cytochrome P450"/>
    <property type="match status" value="1"/>
</dbReference>
<reference evidence="8" key="1">
    <citation type="journal article" date="2021" name="IMA Fungus">
        <title>Genomic characterization of three marine fungi, including Emericellopsis atlantica sp. nov. with signatures of a generalist lifestyle and marine biomass degradation.</title>
        <authorList>
            <person name="Hagestad O.C."/>
            <person name="Hou L."/>
            <person name="Andersen J.H."/>
            <person name="Hansen E.H."/>
            <person name="Altermark B."/>
            <person name="Li C."/>
            <person name="Kuhnert E."/>
            <person name="Cox R.J."/>
            <person name="Crous P.W."/>
            <person name="Spatafora J.W."/>
            <person name="Lail K."/>
            <person name="Amirebrahimi M."/>
            <person name="Lipzen A."/>
            <person name="Pangilinan J."/>
            <person name="Andreopoulos W."/>
            <person name="Hayes R.D."/>
            <person name="Ng V."/>
            <person name="Grigoriev I.V."/>
            <person name="Jackson S.A."/>
            <person name="Sutton T.D.S."/>
            <person name="Dobson A.D.W."/>
            <person name="Rama T."/>
        </authorList>
    </citation>
    <scope>NUCLEOTIDE SEQUENCE</scope>
    <source>
        <strain evidence="8">TRa3180A</strain>
    </source>
</reference>
<dbReference type="InterPro" id="IPR002403">
    <property type="entry name" value="Cyt_P450_E_grp-IV"/>
</dbReference>
<dbReference type="GO" id="GO:0008395">
    <property type="term" value="F:steroid hydroxylase activity"/>
    <property type="evidence" value="ECO:0007669"/>
    <property type="project" value="TreeGrafter"/>
</dbReference>
<dbReference type="InterPro" id="IPR036396">
    <property type="entry name" value="Cyt_P450_sf"/>
</dbReference>
<keyword evidence="9" id="KW-1185">Reference proteome</keyword>
<proteinExistence type="inferred from homology"/>
<evidence type="ECO:0000313" key="9">
    <source>
        <dbReference type="Proteomes" id="UP000887226"/>
    </source>
</evidence>
<keyword evidence="4 6" id="KW-0479">Metal-binding</keyword>
<evidence type="ECO:0000256" key="5">
    <source>
        <dbReference type="ARBA" id="ARBA00023004"/>
    </source>
</evidence>
<sequence>MQNPLPCLNDTTSNCHHLDIGLLMRPSPTLAAFLSTAVLSSFRTLCNNRSLALIMLLASPLLIVYISTWYRFRVQTQGTKSSTAPPIFPYMIPYIGSAVKMATSPSSFVPQCNSQLAGRTVFGIKAFGTNVYIIGGTDNISMIRRYKTSITAPTHVRFILMKIFGMVAEAADIYDIDDSGIHLLPSCHSDVASRKRVDHFTHSTFAKYLGGGSYLTALFNRFTSNFNSRMIDIHFSKNGQDFPDIFDFFMEPLTAALTEATCGPMLECINPNFTKEFLEFLPFCHSFMKGLPKWWIPKAYSLRESLVRDVLQWHAIARRRFQESDVDSDGDADPWWGSKFIRERQKFFLGIDHWNFDSTARSDFGLIWGFALNVHPATIWTIVEVFKDKVLLARVRAELATVNFHGVHAKEDVDLLLGIPLLQSIYAEVLRLRVEVVHLFHSKHEDIQLKEWKIPKSHLSVIETYSAHKNADFWNTRDGQYPLDTFWADRFLIYPNDPSSGPLKKSQRELKSKAAETMSPGKPFFKESGTADSFFPYGIGERTCPGRFFARRAIISVCATIVHDYDIDLLNGRNHFQTNDVFWGTGTQRALTKIPFKIRKRSDMCNV</sequence>
<dbReference type="OrthoDB" id="3366823at2759"/>
<comment type="caution">
    <text evidence="8">The sequence shown here is derived from an EMBL/GenBank/DDBJ whole genome shotgun (WGS) entry which is preliminary data.</text>
</comment>
<evidence type="ECO:0000256" key="1">
    <source>
        <dbReference type="ARBA" id="ARBA00001971"/>
    </source>
</evidence>
<dbReference type="PANTHER" id="PTHR24304">
    <property type="entry name" value="CYTOCHROME P450 FAMILY 7"/>
    <property type="match status" value="1"/>
</dbReference>
<gene>
    <name evidence="8" type="ORF">BJ878DRAFT_519813</name>
</gene>
<protein>
    <submittedName>
        <fullName evidence="8">Cytochrome P450</fullName>
    </submittedName>
</protein>
<keyword evidence="7" id="KW-0812">Transmembrane</keyword>
<evidence type="ECO:0000313" key="8">
    <source>
        <dbReference type="EMBL" id="KAG9241617.1"/>
    </source>
</evidence>